<keyword evidence="3" id="KW-0998">Cell outer membrane</keyword>
<evidence type="ECO:0000256" key="5">
    <source>
        <dbReference type="SAM" id="SignalP"/>
    </source>
</evidence>
<evidence type="ECO:0000313" key="8">
    <source>
        <dbReference type="EMBL" id="MBN7827399.1"/>
    </source>
</evidence>
<dbReference type="AlphaFoldDB" id="A0A939ISP3"/>
<dbReference type="Proteomes" id="UP000664654">
    <property type="component" value="Unassembled WGS sequence"/>
</dbReference>
<dbReference type="EMBL" id="JAFKCV010000017">
    <property type="protein sequence ID" value="MBN7827399.1"/>
    <property type="molecule type" value="Genomic_DNA"/>
</dbReference>
<keyword evidence="5" id="KW-0732">Signal</keyword>
<comment type="caution">
    <text evidence="8">The sequence shown here is derived from an EMBL/GenBank/DDBJ whole genome shotgun (WGS) entry which is preliminary data.</text>
</comment>
<dbReference type="InterPro" id="IPR000531">
    <property type="entry name" value="Beta-barrel_TonB"/>
</dbReference>
<dbReference type="PANTHER" id="PTHR40980:SF3">
    <property type="entry name" value="TONB-DEPENDENT RECEPTOR-LIKE BETA-BARREL DOMAIN-CONTAINING PROTEIN"/>
    <property type="match status" value="1"/>
</dbReference>
<proteinExistence type="inferred from homology"/>
<comment type="similarity">
    <text evidence="4">Belongs to the TonB-dependent receptor family.</text>
</comment>
<keyword evidence="8" id="KW-0675">Receptor</keyword>
<accession>A0A939ISP3</accession>
<dbReference type="SUPFAM" id="SSF56935">
    <property type="entry name" value="Porins"/>
    <property type="match status" value="1"/>
</dbReference>
<dbReference type="InterPro" id="IPR037066">
    <property type="entry name" value="Plug_dom_sf"/>
</dbReference>
<dbReference type="InterPro" id="IPR012910">
    <property type="entry name" value="Plug_dom"/>
</dbReference>
<dbReference type="Pfam" id="PF07715">
    <property type="entry name" value="Plug"/>
    <property type="match status" value="1"/>
</dbReference>
<reference evidence="8" key="1">
    <citation type="submission" date="2021-03" db="EMBL/GenBank/DDBJ databases">
        <title>novel species isolated from a fishpond in China.</title>
        <authorList>
            <person name="Lu H."/>
            <person name="Cai Z."/>
        </authorList>
    </citation>
    <scope>NUCLEOTIDE SEQUENCE</scope>
    <source>
        <strain evidence="8">JCM 30855</strain>
    </source>
</reference>
<keyword evidence="4" id="KW-0798">TonB box</keyword>
<dbReference type="InterPro" id="IPR036942">
    <property type="entry name" value="Beta-barrel_TonB_sf"/>
</dbReference>
<dbReference type="Pfam" id="PF00593">
    <property type="entry name" value="TonB_dep_Rec_b-barrel"/>
    <property type="match status" value="1"/>
</dbReference>
<evidence type="ECO:0000256" key="4">
    <source>
        <dbReference type="RuleBase" id="RU003357"/>
    </source>
</evidence>
<evidence type="ECO:0000256" key="3">
    <source>
        <dbReference type="ARBA" id="ARBA00023237"/>
    </source>
</evidence>
<gene>
    <name evidence="8" type="ORF">J0A66_19375</name>
</gene>
<evidence type="ECO:0000313" key="9">
    <source>
        <dbReference type="Proteomes" id="UP000664654"/>
    </source>
</evidence>
<feature type="chain" id="PRO_5037681495" evidence="5">
    <location>
        <begin position="23"/>
        <end position="936"/>
    </location>
</feature>
<organism evidence="8 9">
    <name type="scientific">Bowmanella dokdonensis</name>
    <dbReference type="NCBI Taxonomy" id="751969"/>
    <lineage>
        <taxon>Bacteria</taxon>
        <taxon>Pseudomonadati</taxon>
        <taxon>Pseudomonadota</taxon>
        <taxon>Gammaproteobacteria</taxon>
        <taxon>Alteromonadales</taxon>
        <taxon>Alteromonadaceae</taxon>
        <taxon>Bowmanella</taxon>
    </lineage>
</organism>
<protein>
    <submittedName>
        <fullName evidence="8">TonB-dependent receptor</fullName>
    </submittedName>
</protein>
<sequence length="936" mass="103074">MFKPTYLASAIVLALSSQLALAQETDDDQNEQSADGVEVIQVSGIRASMNQALNVKRFNNQIIDAIVAEDIGKFPDNNVVESLQRVTGVQVTDRGAGEVSTVSIRGLPDVTTTINGRNIFTAAGTAVALADIPASLLKQVDVYKTRSASHIESGIAGAIDVKTHRPFDFEEDKFIVAARGIYNEQNEEVNPAISALASKQWELDAGRLGALINLSYNRMRYRDQSITAGAMVPFLTENGAPGLGPYERLFSGWQAGLLDGLPTDPDATLNINGEDVGYILGRDAVFQSDFNGERERPAANISIQFAPNDTSEYLFEAFYNGYRNEGFNSLFFSFADWWGHYNGMTPEQAQAAANVSLFPGTNIVQSRSVRDPWVFTSGDLSTGKTDSYLYALGGNWELSPDLSLKSEIVYQDSEFTSDFFAMRFIRPGNSHQIDVAFNGGAGYPEFSFVDNPATELDESDMADPSHYITDTLYDNANRDKGDALTFTADLTWRTDSFFTAIDTGIRYDKRGAQTAFSRQDGCGGCGTNVATLDGLASINSGFFDGRADVPTSWAVANGYTIRNNADTYRDLYGMQQLSLQDSFDIDATTLSVYLQGRFETRLAGRTLDGEVGLRYTGIDTDSLFSQEVAPGQDQPVTAGESKTRKILPSVMVRYALTEDVLARLSYTETLRYPSFGDLNPLIVYNEDVTGIGYGTANGGNPDLKPTESKNYDFSLEWYFGEASSLYGTLFKRNVDGFVVPFRRSVTHDKSATDPTPYKFILSQPFNASDGELSGAELGLVWFPENLPGPLDGFGVQASYTKLSSSQSTPVTNELGEVVEIKETDLFGVSDSSYSVVLAYDKGDLNVRWSYAWRKEFLSDYEAPLFANPLERWRTPEKSMDFQLSYRINDNLEVTFDGTNLTDELYQSYYGAGNQVTHNFGTALYSRTFALGVRYSM</sequence>
<keyword evidence="9" id="KW-1185">Reference proteome</keyword>
<evidence type="ECO:0000256" key="1">
    <source>
        <dbReference type="ARBA" id="ARBA00004442"/>
    </source>
</evidence>
<feature type="domain" description="TonB-dependent receptor plug" evidence="7">
    <location>
        <begin position="60"/>
        <end position="157"/>
    </location>
</feature>
<dbReference type="Gene3D" id="2.170.130.10">
    <property type="entry name" value="TonB-dependent receptor, plug domain"/>
    <property type="match status" value="1"/>
</dbReference>
<dbReference type="GO" id="GO:0009279">
    <property type="term" value="C:cell outer membrane"/>
    <property type="evidence" value="ECO:0007669"/>
    <property type="project" value="UniProtKB-SubCell"/>
</dbReference>
<dbReference type="RefSeq" id="WP_206575508.1">
    <property type="nucleotide sequence ID" value="NZ_JAFKCV010000017.1"/>
</dbReference>
<dbReference type="InterPro" id="IPR010104">
    <property type="entry name" value="TonB_rcpt_bac"/>
</dbReference>
<dbReference type="Gene3D" id="2.40.170.20">
    <property type="entry name" value="TonB-dependent receptor, beta-barrel domain"/>
    <property type="match status" value="1"/>
</dbReference>
<evidence type="ECO:0000259" key="6">
    <source>
        <dbReference type="Pfam" id="PF00593"/>
    </source>
</evidence>
<evidence type="ECO:0000256" key="2">
    <source>
        <dbReference type="ARBA" id="ARBA00023136"/>
    </source>
</evidence>
<dbReference type="PANTHER" id="PTHR40980">
    <property type="entry name" value="PLUG DOMAIN-CONTAINING PROTEIN"/>
    <property type="match status" value="1"/>
</dbReference>
<keyword evidence="2 4" id="KW-0472">Membrane</keyword>
<name>A0A939ISP3_9ALTE</name>
<comment type="subcellular location">
    <subcellularLocation>
        <location evidence="1 4">Cell outer membrane</location>
    </subcellularLocation>
</comment>
<evidence type="ECO:0000259" key="7">
    <source>
        <dbReference type="Pfam" id="PF07715"/>
    </source>
</evidence>
<dbReference type="NCBIfam" id="TIGR01782">
    <property type="entry name" value="TonB-Xanth-Caul"/>
    <property type="match status" value="1"/>
</dbReference>
<feature type="domain" description="TonB-dependent receptor-like beta-barrel" evidence="6">
    <location>
        <begin position="442"/>
        <end position="900"/>
    </location>
</feature>
<feature type="signal peptide" evidence="5">
    <location>
        <begin position="1"/>
        <end position="22"/>
    </location>
</feature>